<dbReference type="InterPro" id="IPR006202">
    <property type="entry name" value="Neur_chan_lig-bd"/>
</dbReference>
<dbReference type="GO" id="GO:0005886">
    <property type="term" value="C:plasma membrane"/>
    <property type="evidence" value="ECO:0007669"/>
    <property type="project" value="UniProtKB-SubCell"/>
</dbReference>
<evidence type="ECO:0000256" key="6">
    <source>
        <dbReference type="ARBA" id="ARBA00022729"/>
    </source>
</evidence>
<comment type="subcellular location">
    <subcellularLocation>
        <location evidence="2">Cell membrane</location>
    </subcellularLocation>
    <subcellularLocation>
        <location evidence="1">Membrane</location>
        <topology evidence="1">Multi-pass membrane protein</topology>
    </subcellularLocation>
</comment>
<evidence type="ECO:0000256" key="4">
    <source>
        <dbReference type="ARBA" id="ARBA00022475"/>
    </source>
</evidence>
<dbReference type="STRING" id="6832.A0A553PML3"/>
<evidence type="ECO:0000256" key="2">
    <source>
        <dbReference type="ARBA" id="ARBA00004236"/>
    </source>
</evidence>
<dbReference type="InterPro" id="IPR036719">
    <property type="entry name" value="Neuro-gated_channel_TM_sf"/>
</dbReference>
<dbReference type="PANTHER" id="PTHR18945">
    <property type="entry name" value="NEUROTRANSMITTER GATED ION CHANNEL"/>
    <property type="match status" value="1"/>
</dbReference>
<evidence type="ECO:0000259" key="12">
    <source>
        <dbReference type="Pfam" id="PF02931"/>
    </source>
</evidence>
<keyword evidence="5 11" id="KW-0812">Transmembrane</keyword>
<comment type="caution">
    <text evidence="14">The sequence shown here is derived from an EMBL/GenBank/DDBJ whole genome shotgun (WGS) entry which is preliminary data.</text>
</comment>
<organism evidence="14 15">
    <name type="scientific">Tigriopus californicus</name>
    <name type="common">Marine copepod</name>
    <dbReference type="NCBI Taxonomy" id="6832"/>
    <lineage>
        <taxon>Eukaryota</taxon>
        <taxon>Metazoa</taxon>
        <taxon>Ecdysozoa</taxon>
        <taxon>Arthropoda</taxon>
        <taxon>Crustacea</taxon>
        <taxon>Multicrustacea</taxon>
        <taxon>Hexanauplia</taxon>
        <taxon>Copepoda</taxon>
        <taxon>Harpacticoida</taxon>
        <taxon>Harpacticidae</taxon>
        <taxon>Tigriopus</taxon>
    </lineage>
</organism>
<dbReference type="Gene3D" id="1.20.58.390">
    <property type="entry name" value="Neurotransmitter-gated ion-channel transmembrane domain"/>
    <property type="match status" value="1"/>
</dbReference>
<feature type="domain" description="Neurotransmitter-gated ion-channel transmembrane" evidence="13">
    <location>
        <begin position="262"/>
        <end position="344"/>
    </location>
</feature>
<dbReference type="PROSITE" id="PS00236">
    <property type="entry name" value="NEUROTR_ION_CHANNEL"/>
    <property type="match status" value="1"/>
</dbReference>
<dbReference type="GO" id="GO:0099095">
    <property type="term" value="F:ligand-gated monoatomic anion channel activity"/>
    <property type="evidence" value="ECO:0007669"/>
    <property type="project" value="UniProtKB-ARBA"/>
</dbReference>
<dbReference type="InterPro" id="IPR006201">
    <property type="entry name" value="Neur_channel"/>
</dbReference>
<dbReference type="OMA" id="WVITCIL"/>
<dbReference type="InterPro" id="IPR006029">
    <property type="entry name" value="Neurotrans-gated_channel_TM"/>
</dbReference>
<protein>
    <submittedName>
        <fullName evidence="14">Uncharacterized protein</fullName>
    </submittedName>
</protein>
<evidence type="ECO:0000256" key="3">
    <source>
        <dbReference type="ARBA" id="ARBA00022448"/>
    </source>
</evidence>
<dbReference type="Pfam" id="PF02932">
    <property type="entry name" value="Neur_chan_memb"/>
    <property type="match status" value="1"/>
</dbReference>
<reference evidence="14 15" key="1">
    <citation type="journal article" date="2018" name="Nat. Ecol. Evol.">
        <title>Genomic signatures of mitonuclear coevolution across populations of Tigriopus californicus.</title>
        <authorList>
            <person name="Barreto F.S."/>
            <person name="Watson E.T."/>
            <person name="Lima T.G."/>
            <person name="Willett C.S."/>
            <person name="Edmands S."/>
            <person name="Li W."/>
            <person name="Burton R.S."/>
        </authorList>
    </citation>
    <scope>NUCLEOTIDE SEQUENCE [LARGE SCALE GENOMIC DNA]</scope>
    <source>
        <strain evidence="14 15">San Diego</strain>
    </source>
</reference>
<feature type="signal peptide" evidence="11">
    <location>
        <begin position="1"/>
        <end position="28"/>
    </location>
</feature>
<sequence length="394" mass="45100">MGLFKRIPIHLAITVGLCFTLKLPDADASQIHTDTSDPSKFLKCAQQYCLSKNYSKLYEPFDSAGKVDVSVDLDVLQILEVDDIKFTVSFSMYFGVRWQEPRLLSPAAQEGDNPYVAIDLGMIDFLWVPDVYIYHLKTIQVLNIFTQFAGLWIVNRTGILYSQETHVTFWCPMRFERYPLDYQTCQFKVGSYAYDENKMTFAANLLQYDDSLRNTILDYGVDLLPLAEEDSLYVFQDIGNYSLTGFEMRLKRNTLKYLVNYYLPSGLFVFVSWVSFLIPPEIVPGRMTLLVTLFLVLINIFNNITSNSPNVEGLTSISAWVITCILFVFGALAGYAGLLFKKNRLAKVDHENNRIPKIGNWHGNLLAHVDANFLIGFPFAFLVFNCIYWPYCLS</sequence>
<feature type="chain" id="PRO_5022255418" evidence="11">
    <location>
        <begin position="29"/>
        <end position="394"/>
    </location>
</feature>
<evidence type="ECO:0000256" key="9">
    <source>
        <dbReference type="ARBA" id="ARBA00023136"/>
    </source>
</evidence>
<evidence type="ECO:0000256" key="11">
    <source>
        <dbReference type="RuleBase" id="RU000687"/>
    </source>
</evidence>
<dbReference type="InterPro" id="IPR036734">
    <property type="entry name" value="Neur_chan_lig-bd_sf"/>
</dbReference>
<dbReference type="Pfam" id="PF02931">
    <property type="entry name" value="Neur_chan_LBD"/>
    <property type="match status" value="1"/>
</dbReference>
<dbReference type="InterPro" id="IPR038050">
    <property type="entry name" value="Neuro_actylchol_rec"/>
</dbReference>
<dbReference type="Gene3D" id="2.70.170.10">
    <property type="entry name" value="Neurotransmitter-gated ion-channel ligand-binding domain"/>
    <property type="match status" value="1"/>
</dbReference>
<evidence type="ECO:0000256" key="8">
    <source>
        <dbReference type="ARBA" id="ARBA00023065"/>
    </source>
</evidence>
<keyword evidence="15" id="KW-1185">Reference proteome</keyword>
<proteinExistence type="inferred from homology"/>
<keyword evidence="6 11" id="KW-0732">Signal</keyword>
<dbReference type="GO" id="GO:0005230">
    <property type="term" value="F:extracellular ligand-gated monoatomic ion channel activity"/>
    <property type="evidence" value="ECO:0007669"/>
    <property type="project" value="InterPro"/>
</dbReference>
<keyword evidence="9 11" id="KW-0472">Membrane</keyword>
<dbReference type="GO" id="GO:0004888">
    <property type="term" value="F:transmembrane signaling receptor activity"/>
    <property type="evidence" value="ECO:0007669"/>
    <property type="project" value="InterPro"/>
</dbReference>
<evidence type="ECO:0000259" key="13">
    <source>
        <dbReference type="Pfam" id="PF02932"/>
    </source>
</evidence>
<comment type="similarity">
    <text evidence="11">Belongs to the ligand-gated ion channel (TC 1.A.9) family.</text>
</comment>
<dbReference type="SUPFAM" id="SSF63712">
    <property type="entry name" value="Nicotinic receptor ligand binding domain-like"/>
    <property type="match status" value="1"/>
</dbReference>
<feature type="transmembrane region" description="Helical" evidence="11">
    <location>
        <begin position="287"/>
        <end position="305"/>
    </location>
</feature>
<dbReference type="Proteomes" id="UP000318571">
    <property type="component" value="Chromosome 11"/>
</dbReference>
<accession>A0A553PML3</accession>
<evidence type="ECO:0000256" key="5">
    <source>
        <dbReference type="ARBA" id="ARBA00022692"/>
    </source>
</evidence>
<evidence type="ECO:0000256" key="7">
    <source>
        <dbReference type="ARBA" id="ARBA00022989"/>
    </source>
</evidence>
<feature type="transmembrane region" description="Helical" evidence="11">
    <location>
        <begin position="317"/>
        <end position="340"/>
    </location>
</feature>
<keyword evidence="4" id="KW-1003">Cell membrane</keyword>
<dbReference type="GO" id="GO:0005254">
    <property type="term" value="F:chloride channel activity"/>
    <property type="evidence" value="ECO:0007669"/>
    <property type="project" value="UniProtKB-ARBA"/>
</dbReference>
<dbReference type="InterPro" id="IPR018000">
    <property type="entry name" value="Neurotransmitter_ion_chnl_CS"/>
</dbReference>
<evidence type="ECO:0000313" key="15">
    <source>
        <dbReference type="Proteomes" id="UP000318571"/>
    </source>
</evidence>
<keyword evidence="8 11" id="KW-0406">Ion transport</keyword>
<evidence type="ECO:0000256" key="1">
    <source>
        <dbReference type="ARBA" id="ARBA00004141"/>
    </source>
</evidence>
<keyword evidence="10 11" id="KW-0407">Ion channel</keyword>
<evidence type="ECO:0000313" key="14">
    <source>
        <dbReference type="EMBL" id="TRY78899.1"/>
    </source>
</evidence>
<feature type="transmembrane region" description="Helical" evidence="11">
    <location>
        <begin position="371"/>
        <end position="391"/>
    </location>
</feature>
<dbReference type="OrthoDB" id="6346517at2759"/>
<feature type="transmembrane region" description="Helical" evidence="11">
    <location>
        <begin position="261"/>
        <end position="280"/>
    </location>
</feature>
<keyword evidence="3 11" id="KW-0813">Transport</keyword>
<dbReference type="InterPro" id="IPR006028">
    <property type="entry name" value="GABAA/Glycine_rcpt"/>
</dbReference>
<gene>
    <name evidence="14" type="ORF">TCAL_01702</name>
</gene>
<dbReference type="EMBL" id="VCGU01000003">
    <property type="protein sequence ID" value="TRY78899.1"/>
    <property type="molecule type" value="Genomic_DNA"/>
</dbReference>
<dbReference type="PRINTS" id="PR00253">
    <property type="entry name" value="GABAARECEPTR"/>
</dbReference>
<name>A0A553PML3_TIGCA</name>
<feature type="domain" description="Neurotransmitter-gated ion-channel ligand-binding" evidence="12">
    <location>
        <begin position="50"/>
        <end position="203"/>
    </location>
</feature>
<dbReference type="AlphaFoldDB" id="A0A553PML3"/>
<keyword evidence="7 11" id="KW-1133">Transmembrane helix</keyword>
<dbReference type="PRINTS" id="PR00252">
    <property type="entry name" value="NRIONCHANNEL"/>
</dbReference>
<evidence type="ECO:0000256" key="10">
    <source>
        <dbReference type="ARBA" id="ARBA00023303"/>
    </source>
</evidence>
<dbReference type="SUPFAM" id="SSF90112">
    <property type="entry name" value="Neurotransmitter-gated ion-channel transmembrane pore"/>
    <property type="match status" value="1"/>
</dbReference>